<accession>A0AAP0QDP5</accession>
<keyword evidence="2" id="KW-1185">Reference proteome</keyword>
<dbReference type="InterPro" id="IPR021109">
    <property type="entry name" value="Peptidase_aspartic_dom_sf"/>
</dbReference>
<reference evidence="1 2" key="1">
    <citation type="submission" date="2024-05" db="EMBL/GenBank/DDBJ databases">
        <title>Haplotype-resolved chromosome-level genome assembly of Huyou (Citrus changshanensis).</title>
        <authorList>
            <person name="Miao C."/>
            <person name="Chen W."/>
            <person name="Wu Y."/>
            <person name="Wang L."/>
            <person name="Zhao S."/>
            <person name="Grierson D."/>
            <person name="Xu C."/>
            <person name="Chen K."/>
        </authorList>
    </citation>
    <scope>NUCLEOTIDE SEQUENCE [LARGE SCALE GENOMIC DNA]</scope>
    <source>
        <strain evidence="1">01-14</strain>
        <tissue evidence="1">Leaf</tissue>
    </source>
</reference>
<sequence length="158" mass="17822">MCATVKLNGVKVRAMIDTDVMANLAVGLTLHHWVVLNSIAMANLSVGTWARETTFLVMAMLRFDVILGMEFLYNANVHVLPQCSCIWIGGMGKLCMVDCEYWSWSRLEPSLQTTNNGLDRGNLAMMSMIKSTIKLRRDLTGIQWRLGNSWLVRHLGFN</sequence>
<dbReference type="AlphaFoldDB" id="A0AAP0QDP5"/>
<protein>
    <submittedName>
        <fullName evidence="1">Uncharacterized protein</fullName>
    </submittedName>
</protein>
<proteinExistence type="predicted"/>
<dbReference type="Gene3D" id="2.40.70.10">
    <property type="entry name" value="Acid Proteases"/>
    <property type="match status" value="1"/>
</dbReference>
<organism evidence="1 2">
    <name type="scientific">Citrus x changshan-huyou</name>
    <dbReference type="NCBI Taxonomy" id="2935761"/>
    <lineage>
        <taxon>Eukaryota</taxon>
        <taxon>Viridiplantae</taxon>
        <taxon>Streptophyta</taxon>
        <taxon>Embryophyta</taxon>
        <taxon>Tracheophyta</taxon>
        <taxon>Spermatophyta</taxon>
        <taxon>Magnoliopsida</taxon>
        <taxon>eudicotyledons</taxon>
        <taxon>Gunneridae</taxon>
        <taxon>Pentapetalae</taxon>
        <taxon>rosids</taxon>
        <taxon>malvids</taxon>
        <taxon>Sapindales</taxon>
        <taxon>Rutaceae</taxon>
        <taxon>Aurantioideae</taxon>
        <taxon>Citrus</taxon>
    </lineage>
</organism>
<evidence type="ECO:0000313" key="1">
    <source>
        <dbReference type="EMBL" id="KAK9183034.1"/>
    </source>
</evidence>
<comment type="caution">
    <text evidence="1">The sequence shown here is derived from an EMBL/GenBank/DDBJ whole genome shotgun (WGS) entry which is preliminary data.</text>
</comment>
<name>A0AAP0QDP5_9ROSI</name>
<dbReference type="EMBL" id="JBCGBO010000024">
    <property type="protein sequence ID" value="KAK9183034.1"/>
    <property type="molecule type" value="Genomic_DNA"/>
</dbReference>
<evidence type="ECO:0000313" key="2">
    <source>
        <dbReference type="Proteomes" id="UP001428341"/>
    </source>
</evidence>
<dbReference type="Proteomes" id="UP001428341">
    <property type="component" value="Unassembled WGS sequence"/>
</dbReference>
<gene>
    <name evidence="1" type="ORF">WN944_026183</name>
</gene>